<proteinExistence type="predicted"/>
<keyword evidence="1" id="KW-1133">Transmembrane helix</keyword>
<gene>
    <name evidence="2" type="ORF">TRN7648_01376</name>
</gene>
<dbReference type="GO" id="GO:0016020">
    <property type="term" value="C:membrane"/>
    <property type="evidence" value="ECO:0007669"/>
    <property type="project" value="InterPro"/>
</dbReference>
<keyword evidence="1" id="KW-0812">Transmembrane</keyword>
<feature type="transmembrane region" description="Helical" evidence="1">
    <location>
        <begin position="302"/>
        <end position="326"/>
    </location>
</feature>
<dbReference type="PANTHER" id="PTHR38457:SF1">
    <property type="entry name" value="REGULATOR ABRB-RELATED"/>
    <property type="match status" value="1"/>
</dbReference>
<dbReference type="EMBL" id="CYSE01000002">
    <property type="protein sequence ID" value="CUH77259.1"/>
    <property type="molecule type" value="Genomic_DNA"/>
</dbReference>
<accession>A0A0P1G6Q3</accession>
<dbReference type="InterPro" id="IPR017516">
    <property type="entry name" value="AbrB_dup"/>
</dbReference>
<evidence type="ECO:0000313" key="3">
    <source>
        <dbReference type="Proteomes" id="UP000054935"/>
    </source>
</evidence>
<evidence type="ECO:0000313" key="2">
    <source>
        <dbReference type="EMBL" id="CUH77259.1"/>
    </source>
</evidence>
<organism evidence="2 3">
    <name type="scientific">Tropicibacter naphthalenivorans</name>
    <dbReference type="NCBI Taxonomy" id="441103"/>
    <lineage>
        <taxon>Bacteria</taxon>
        <taxon>Pseudomonadati</taxon>
        <taxon>Pseudomonadota</taxon>
        <taxon>Alphaproteobacteria</taxon>
        <taxon>Rhodobacterales</taxon>
        <taxon>Roseobacteraceae</taxon>
        <taxon>Tropicibacter</taxon>
    </lineage>
</organism>
<protein>
    <submittedName>
        <fullName evidence="2">Membrane protein AbrB duplication</fullName>
    </submittedName>
</protein>
<dbReference type="PIRSF" id="PIRSF038991">
    <property type="entry name" value="Protein_AbrB"/>
    <property type="match status" value="1"/>
</dbReference>
<feature type="transmembrane region" description="Helical" evidence="1">
    <location>
        <begin position="220"/>
        <end position="239"/>
    </location>
</feature>
<keyword evidence="3" id="KW-1185">Reference proteome</keyword>
<name>A0A0P1G6Q3_9RHOB</name>
<feature type="transmembrane region" description="Helical" evidence="1">
    <location>
        <begin position="95"/>
        <end position="118"/>
    </location>
</feature>
<feature type="transmembrane region" description="Helical" evidence="1">
    <location>
        <begin position="7"/>
        <end position="28"/>
    </location>
</feature>
<feature type="transmembrane region" description="Helical" evidence="1">
    <location>
        <begin position="275"/>
        <end position="296"/>
    </location>
</feature>
<dbReference type="PANTHER" id="PTHR38457">
    <property type="entry name" value="REGULATOR ABRB-RELATED"/>
    <property type="match status" value="1"/>
</dbReference>
<dbReference type="AlphaFoldDB" id="A0A0P1G6Q3"/>
<feature type="transmembrane region" description="Helical" evidence="1">
    <location>
        <begin position="64"/>
        <end position="83"/>
    </location>
</feature>
<dbReference type="InterPro" id="IPR007820">
    <property type="entry name" value="AbrB_fam"/>
</dbReference>
<dbReference type="RefSeq" id="WP_058246883.1">
    <property type="nucleotide sequence ID" value="NZ_CYSE01000002.1"/>
</dbReference>
<dbReference type="OrthoDB" id="7157734at2"/>
<reference evidence="2 3" key="1">
    <citation type="submission" date="2015-09" db="EMBL/GenBank/DDBJ databases">
        <authorList>
            <consortium name="Swine Surveillance"/>
        </authorList>
    </citation>
    <scope>NUCLEOTIDE SEQUENCE [LARGE SCALE GENOMIC DNA]</scope>
    <source>
        <strain evidence="2 3">CECT 7648</strain>
    </source>
</reference>
<feature type="transmembrane region" description="Helical" evidence="1">
    <location>
        <begin position="195"/>
        <end position="213"/>
    </location>
</feature>
<dbReference type="GO" id="GO:0010468">
    <property type="term" value="P:regulation of gene expression"/>
    <property type="evidence" value="ECO:0007669"/>
    <property type="project" value="InterPro"/>
</dbReference>
<feature type="transmembrane region" description="Helical" evidence="1">
    <location>
        <begin position="245"/>
        <end position="263"/>
    </location>
</feature>
<evidence type="ECO:0000256" key="1">
    <source>
        <dbReference type="SAM" id="Phobius"/>
    </source>
</evidence>
<dbReference type="Pfam" id="PF05145">
    <property type="entry name" value="AbrB"/>
    <property type="match status" value="1"/>
</dbReference>
<dbReference type="Proteomes" id="UP000054935">
    <property type="component" value="Unassembled WGS sequence"/>
</dbReference>
<dbReference type="STRING" id="441103.TRN7648_01376"/>
<dbReference type="NCBIfam" id="TIGR03082">
    <property type="entry name" value="Gneg_AbrB_dup"/>
    <property type="match status" value="1"/>
</dbReference>
<feature type="transmembrane region" description="Helical" evidence="1">
    <location>
        <begin position="157"/>
        <end position="175"/>
    </location>
</feature>
<sequence length="357" mass="37060">MLTRLSFALIWKTALLLAIGAGGGWSALHLGLPLPWMIGGLSVSAALVLMPWRLPVLDGYSFPMGLRTLFVTLIGVMIGTQVTPDLLSLAGKLPLTMGFLFVFVLVAHAGNFAIFQWLGGYDRATAFYAGTPGGLMESIMMGEASGADIRALTTQQFLRIIVVITVLPLGLSLWLGEAVGSASGAVLPGGDVPVSLPSLALIVITGGLGLGLGRLVKLPAAQLTGPLLLAGGATVTGLVDLHLPVWLIAAAQLVIGVSLGLRFKGVTGRMLRNSLGLAVVSVVYMLAVGAAMAWVLTQLTGIAFLHLLISFAPGGVAEMSIVALSLAANPALVSLHHVARILMTVVEMSLLGRWLRP</sequence>
<keyword evidence="1" id="KW-0472">Membrane</keyword>
<feature type="transmembrane region" description="Helical" evidence="1">
    <location>
        <begin position="34"/>
        <end position="52"/>
    </location>
</feature>